<evidence type="ECO:0000256" key="4">
    <source>
        <dbReference type="PIRNR" id="PIRNR006078"/>
    </source>
</evidence>
<dbReference type="Pfam" id="PF02595">
    <property type="entry name" value="Gly_kinase"/>
    <property type="match status" value="1"/>
</dbReference>
<protein>
    <submittedName>
        <fullName evidence="5">Glycerate kinase</fullName>
    </submittedName>
</protein>
<reference evidence="5 6" key="1">
    <citation type="submission" date="2014-06" db="EMBL/GenBank/DDBJ databases">
        <title>Draft genome sequence of Bacillus manliponensis JCM 15802 (MCCC 1A00708).</title>
        <authorList>
            <person name="Lai Q."/>
            <person name="Liu Y."/>
            <person name="Shao Z."/>
        </authorList>
    </citation>
    <scope>NUCLEOTIDE SEQUENCE [LARGE SCALE GENOMIC DNA]</scope>
    <source>
        <strain evidence="5 6">JCM 15802</strain>
    </source>
</reference>
<dbReference type="AlphaFoldDB" id="A0A073JVQ3"/>
<evidence type="ECO:0000313" key="6">
    <source>
        <dbReference type="Proteomes" id="UP000027822"/>
    </source>
</evidence>
<keyword evidence="2 4" id="KW-0808">Transferase</keyword>
<keyword evidence="3 4" id="KW-0418">Kinase</keyword>
<dbReference type="PANTHER" id="PTHR21599:SF0">
    <property type="entry name" value="GLYCERATE KINASE"/>
    <property type="match status" value="1"/>
</dbReference>
<dbReference type="SUPFAM" id="SSF110738">
    <property type="entry name" value="Glycerate kinase I"/>
    <property type="match status" value="1"/>
</dbReference>
<keyword evidence="6" id="KW-1185">Reference proteome</keyword>
<dbReference type="RefSeq" id="WP_034641346.1">
    <property type="nucleotide sequence ID" value="NZ_CBCSJC010000011.1"/>
</dbReference>
<dbReference type="GO" id="GO:0008887">
    <property type="term" value="F:glycerate kinase activity"/>
    <property type="evidence" value="ECO:0007669"/>
    <property type="project" value="UniProtKB-UniRule"/>
</dbReference>
<gene>
    <name evidence="5" type="ORF">BAMA_05780</name>
</gene>
<dbReference type="InterPro" id="IPR036129">
    <property type="entry name" value="Glycerate_kinase_sf"/>
</dbReference>
<sequence>MRVLVVPSGFKESLDAEQAAQCMQEGIKRVMPLAKVQMLPMVDGGEGFTKALVKITGGSIYNVTVTGPVGQEVNSHFGVFTRKGEGRTAVIEMAAAGGLRLVPRDMRDPRKTTTHGVGELIKAALDTGVDRILIGCGDSGTSDGGAGMAEALGVKFFNEKGEIIKIKGGISLSEVHRIDTSSLDPRLAYVQIDVACNWFNKLCGENGVARVFGPQKGATEEQVVQLEKGLEQYAAVIKKQTGLDVREMPGGGASGGLGAGLQALIGAKLHPRYDIIMKYIHLDHLLRETDLVFTAEGSIDFQTPRGKIPAEVAQRAKKYNLPVVALVGTIGKGARLNYDYGIDAYTSIVPMPATIEEAFINAEKWLTNCTESAMRTILVGYQIASRINKKGRVS</sequence>
<dbReference type="NCBIfam" id="TIGR00045">
    <property type="entry name" value="glycerate kinase"/>
    <property type="match status" value="1"/>
</dbReference>
<proteinExistence type="inferred from homology"/>
<dbReference type="GO" id="GO:0031388">
    <property type="term" value="P:organic acid phosphorylation"/>
    <property type="evidence" value="ECO:0007669"/>
    <property type="project" value="UniProtKB-UniRule"/>
</dbReference>
<dbReference type="eggNOG" id="COG1929">
    <property type="taxonomic scope" value="Bacteria"/>
</dbReference>
<accession>A0A073JVQ3</accession>
<organism evidence="5 6">
    <name type="scientific">Bacillus manliponensis</name>
    <dbReference type="NCBI Taxonomy" id="574376"/>
    <lineage>
        <taxon>Bacteria</taxon>
        <taxon>Bacillati</taxon>
        <taxon>Bacillota</taxon>
        <taxon>Bacilli</taxon>
        <taxon>Bacillales</taxon>
        <taxon>Bacillaceae</taxon>
        <taxon>Bacillus</taxon>
        <taxon>Bacillus cereus group</taxon>
    </lineage>
</organism>
<evidence type="ECO:0000256" key="1">
    <source>
        <dbReference type="ARBA" id="ARBA00006284"/>
    </source>
</evidence>
<evidence type="ECO:0000256" key="2">
    <source>
        <dbReference type="ARBA" id="ARBA00022679"/>
    </source>
</evidence>
<dbReference type="STRING" id="574376.BAMA_05780"/>
<name>A0A073JVQ3_9BACI</name>
<dbReference type="PIRSF" id="PIRSF006078">
    <property type="entry name" value="GlxK"/>
    <property type="match status" value="1"/>
</dbReference>
<dbReference type="Proteomes" id="UP000027822">
    <property type="component" value="Unassembled WGS sequence"/>
</dbReference>
<dbReference type="EMBL" id="JOTN01000015">
    <property type="protein sequence ID" value="KEK18291.1"/>
    <property type="molecule type" value="Genomic_DNA"/>
</dbReference>
<dbReference type="OrthoDB" id="9774290at2"/>
<comment type="similarity">
    <text evidence="1 4">Belongs to the glycerate kinase type-1 family.</text>
</comment>
<dbReference type="Gene3D" id="3.40.50.10350">
    <property type="entry name" value="Glycerate kinase, domain 1"/>
    <property type="match status" value="1"/>
</dbReference>
<evidence type="ECO:0000313" key="5">
    <source>
        <dbReference type="EMBL" id="KEK18291.1"/>
    </source>
</evidence>
<dbReference type="InterPro" id="IPR018197">
    <property type="entry name" value="Glycerate_kinase_RE-like"/>
</dbReference>
<comment type="caution">
    <text evidence="5">The sequence shown here is derived from an EMBL/GenBank/DDBJ whole genome shotgun (WGS) entry which is preliminary data.</text>
</comment>
<dbReference type="Gene3D" id="3.90.1510.10">
    <property type="entry name" value="Glycerate kinase, domain 2"/>
    <property type="match status" value="1"/>
</dbReference>
<dbReference type="InterPro" id="IPR004381">
    <property type="entry name" value="Glycerate_kinase"/>
</dbReference>
<evidence type="ECO:0000256" key="3">
    <source>
        <dbReference type="ARBA" id="ARBA00022777"/>
    </source>
</evidence>
<dbReference type="PANTHER" id="PTHR21599">
    <property type="entry name" value="GLYCERATE KINASE"/>
    <property type="match status" value="1"/>
</dbReference>
<dbReference type="InterPro" id="IPR018193">
    <property type="entry name" value="Glyc_kinase_flavodox-like_fold"/>
</dbReference>